<comment type="similarity">
    <text evidence="1 7">Belongs to the ATG7 family.</text>
</comment>
<evidence type="ECO:0000313" key="10">
    <source>
        <dbReference type="EMBL" id="KNE58732.1"/>
    </source>
</evidence>
<dbReference type="GO" id="GO:0000045">
    <property type="term" value="P:autophagosome assembly"/>
    <property type="evidence" value="ECO:0007669"/>
    <property type="project" value="TreeGrafter"/>
</dbReference>
<dbReference type="GO" id="GO:0034727">
    <property type="term" value="P:piecemeal microautophagy of the nucleus"/>
    <property type="evidence" value="ECO:0007669"/>
    <property type="project" value="TreeGrafter"/>
</dbReference>
<dbReference type="FunFam" id="3.40.50.720:FF:000243">
    <property type="entry name" value="Ubiquitin-like modifier-activating enzyme ATG7"/>
    <property type="match status" value="1"/>
</dbReference>
<dbReference type="GO" id="GO:0019779">
    <property type="term" value="F:Atg8 activating enzyme activity"/>
    <property type="evidence" value="ECO:0007669"/>
    <property type="project" value="TreeGrafter"/>
</dbReference>
<feature type="active site" description="Glycyl thioester intermediate" evidence="6">
    <location>
        <position position="532"/>
    </location>
</feature>
<name>A0A0L0S8B5_ALLM3</name>
<sequence length="658" mass="71525">MQFQTLTSVVEPTFWHALAELKLDVLKLDDSTVPLAATLEPGTLVQTSEAAYSSMPACISFDRASLLRGLERADAAASPSARACRVPGLLKNVNTIEDFKALDKPALFASVANTIWQSTTSGTALTDPTELVRFLLVAYADLKKHKFYYWFGFPALTALSDAQIVRRATLAGEFGAEKTAAISSIFRDHIAEFAFLLTVDDAKNVHYAPFKDITILAREGRKFLVAFVDPSSLADSPGWPLRNLLTFLAHLQLHHVTILCGRNDLRTSRTPDGVGQQSLVLDVALGSLDIPASVSTPPAVGWERHPSGKLAPRVIDLSHMMDPQRLAESAVHLNLKLMKWRVLPELDLDAVSGLKCLLLGAGTLGCYVARTLLAWGVRHITLVDNGKVSFSNPVRQPLFTFDDCLNGGVDKAPAAARHLKQIFPGVNATGHVMSIPMPGHPVLNEAEFRTTLVQLEEMVKAHDVVFLLMDSRESRWLPTLLGAVHDKIVINAALGFDSYVVMRHSRQLGCYYCNDVVAPTDSLSFRTLDQMCTVTRPGLAAIAGAHAVELLASVVNHPDRQNAPATATGTLGKVPHQIRGFLAPLETILISGQAYHQCTACSESVRSVYASQGPEFVRDVCNNPKALEVITGLDKLRDAVDDLAWSEGEEGDADADDF</sequence>
<dbReference type="Gene3D" id="3.40.50.720">
    <property type="entry name" value="NAD(P)-binding Rossmann-like Domain"/>
    <property type="match status" value="1"/>
</dbReference>
<accession>A0A0L0S8B5</accession>
<evidence type="ECO:0000256" key="5">
    <source>
        <dbReference type="ARBA" id="ARBA00023006"/>
    </source>
</evidence>
<dbReference type="NCBIfam" id="TIGR01381">
    <property type="entry name" value="E1_like_apg7"/>
    <property type="match status" value="1"/>
</dbReference>
<evidence type="ECO:0000256" key="7">
    <source>
        <dbReference type="RuleBase" id="RU366022"/>
    </source>
</evidence>
<dbReference type="EMBL" id="GG745333">
    <property type="protein sequence ID" value="KNE58732.1"/>
    <property type="molecule type" value="Genomic_DNA"/>
</dbReference>
<gene>
    <name evidence="10" type="ORF">AMAG_04286</name>
</gene>
<dbReference type="VEuPathDB" id="FungiDB:AMAG_04286"/>
<dbReference type="Proteomes" id="UP000054350">
    <property type="component" value="Unassembled WGS sequence"/>
</dbReference>
<dbReference type="InterPro" id="IPR006285">
    <property type="entry name" value="Atg7"/>
</dbReference>
<evidence type="ECO:0000256" key="4">
    <source>
        <dbReference type="ARBA" id="ARBA00022927"/>
    </source>
</evidence>
<evidence type="ECO:0000313" key="11">
    <source>
        <dbReference type="Proteomes" id="UP000054350"/>
    </source>
</evidence>
<evidence type="ECO:0000256" key="3">
    <source>
        <dbReference type="ARBA" id="ARBA00022448"/>
    </source>
</evidence>
<keyword evidence="4 7" id="KW-0653">Protein transport</keyword>
<dbReference type="GO" id="GO:0000422">
    <property type="term" value="P:autophagy of mitochondrion"/>
    <property type="evidence" value="ECO:0007669"/>
    <property type="project" value="TreeGrafter"/>
</dbReference>
<dbReference type="PANTHER" id="PTHR10953">
    <property type="entry name" value="UBIQUITIN-ACTIVATING ENZYME E1"/>
    <property type="match status" value="1"/>
</dbReference>
<evidence type="ECO:0000256" key="1">
    <source>
        <dbReference type="ARBA" id="ARBA00010931"/>
    </source>
</evidence>
<dbReference type="InterPro" id="IPR032197">
    <property type="entry name" value="Atg7_N"/>
</dbReference>
<dbReference type="PANTHER" id="PTHR10953:SF3">
    <property type="entry name" value="UBIQUITIN-LIKE MODIFIER-ACTIVATING ENZYME ATG7"/>
    <property type="match status" value="1"/>
</dbReference>
<keyword evidence="3 7" id="KW-0813">Transport</keyword>
<dbReference type="Pfam" id="PF16420">
    <property type="entry name" value="ATG7_N"/>
    <property type="match status" value="1"/>
</dbReference>
<protein>
    <recommendedName>
        <fullName evidence="2 7">Ubiquitin-like modifier-activating enzyme ATG7</fullName>
    </recommendedName>
    <alternativeName>
        <fullName evidence="7">Autophagy-related protein 7</fullName>
    </alternativeName>
</protein>
<evidence type="ECO:0000259" key="9">
    <source>
        <dbReference type="Pfam" id="PF16420"/>
    </source>
</evidence>
<keyword evidence="5 7" id="KW-0072">Autophagy</keyword>
<dbReference type="AlphaFoldDB" id="A0A0L0S8B5"/>
<organism evidence="10 11">
    <name type="scientific">Allomyces macrogynus (strain ATCC 38327)</name>
    <name type="common">Allomyces javanicus var. macrogynus</name>
    <dbReference type="NCBI Taxonomy" id="578462"/>
    <lineage>
        <taxon>Eukaryota</taxon>
        <taxon>Fungi</taxon>
        <taxon>Fungi incertae sedis</taxon>
        <taxon>Blastocladiomycota</taxon>
        <taxon>Blastocladiomycetes</taxon>
        <taxon>Blastocladiales</taxon>
        <taxon>Blastocladiaceae</taxon>
        <taxon>Allomyces</taxon>
    </lineage>
</organism>
<proteinExistence type="inferred from homology"/>
<evidence type="ECO:0000256" key="6">
    <source>
        <dbReference type="PIRSR" id="PIRSR606285-1"/>
    </source>
</evidence>
<keyword evidence="11" id="KW-1185">Reference proteome</keyword>
<dbReference type="GO" id="GO:0032446">
    <property type="term" value="P:protein modification by small protein conjugation"/>
    <property type="evidence" value="ECO:0007669"/>
    <property type="project" value="TreeGrafter"/>
</dbReference>
<comment type="subunit">
    <text evidence="7">Homodimer.</text>
</comment>
<dbReference type="InterPro" id="IPR045886">
    <property type="entry name" value="ThiF/MoeB/HesA"/>
</dbReference>
<evidence type="ECO:0000259" key="8">
    <source>
        <dbReference type="Pfam" id="PF00899"/>
    </source>
</evidence>
<dbReference type="OMA" id="RQIWDAI"/>
<reference evidence="11" key="2">
    <citation type="submission" date="2009-11" db="EMBL/GenBank/DDBJ databases">
        <title>The Genome Sequence of Allomyces macrogynus strain ATCC 38327.</title>
        <authorList>
            <consortium name="The Broad Institute Genome Sequencing Platform"/>
            <person name="Russ C."/>
            <person name="Cuomo C."/>
            <person name="Shea T."/>
            <person name="Young S.K."/>
            <person name="Zeng Q."/>
            <person name="Koehrsen M."/>
            <person name="Haas B."/>
            <person name="Borodovsky M."/>
            <person name="Guigo R."/>
            <person name="Alvarado L."/>
            <person name="Berlin A."/>
            <person name="Borenstein D."/>
            <person name="Chen Z."/>
            <person name="Engels R."/>
            <person name="Freedman E."/>
            <person name="Gellesch M."/>
            <person name="Goldberg J."/>
            <person name="Griggs A."/>
            <person name="Gujja S."/>
            <person name="Heiman D."/>
            <person name="Hepburn T."/>
            <person name="Howarth C."/>
            <person name="Jen D."/>
            <person name="Larson L."/>
            <person name="Lewis B."/>
            <person name="Mehta T."/>
            <person name="Park D."/>
            <person name="Pearson M."/>
            <person name="Roberts A."/>
            <person name="Saif S."/>
            <person name="Shenoy N."/>
            <person name="Sisk P."/>
            <person name="Stolte C."/>
            <person name="Sykes S."/>
            <person name="Walk T."/>
            <person name="White J."/>
            <person name="Yandava C."/>
            <person name="Burger G."/>
            <person name="Gray M.W."/>
            <person name="Holland P.W.H."/>
            <person name="King N."/>
            <person name="Lang F.B.F."/>
            <person name="Roger A.J."/>
            <person name="Ruiz-Trillo I."/>
            <person name="Lander E."/>
            <person name="Nusbaum C."/>
        </authorList>
    </citation>
    <scope>NUCLEOTIDE SEQUENCE [LARGE SCALE GENOMIC DNA]</scope>
    <source>
        <strain evidence="11">ATCC 38327</strain>
    </source>
</reference>
<comment type="subcellular location">
    <subcellularLocation>
        <location evidence="7">Cytoplasm</location>
    </subcellularLocation>
    <subcellularLocation>
        <location evidence="7">Preautophagosomal structure</location>
    </subcellularLocation>
</comment>
<dbReference type="SUPFAM" id="SSF69572">
    <property type="entry name" value="Activating enzymes of the ubiquitin-like proteins"/>
    <property type="match status" value="1"/>
</dbReference>
<dbReference type="GO" id="GO:0019778">
    <property type="term" value="F:Atg12 activating enzyme activity"/>
    <property type="evidence" value="ECO:0007669"/>
    <property type="project" value="TreeGrafter"/>
</dbReference>
<dbReference type="InterPro" id="IPR035985">
    <property type="entry name" value="Ubiquitin-activating_enz"/>
</dbReference>
<dbReference type="eggNOG" id="KOG2337">
    <property type="taxonomic scope" value="Eukaryota"/>
</dbReference>
<dbReference type="InterPro" id="IPR042523">
    <property type="entry name" value="Atg7_N_2"/>
</dbReference>
<dbReference type="GO" id="GO:0015031">
    <property type="term" value="P:protein transport"/>
    <property type="evidence" value="ECO:0007669"/>
    <property type="project" value="UniProtKB-UniRule"/>
</dbReference>
<keyword evidence="7" id="KW-0963">Cytoplasm</keyword>
<dbReference type="OrthoDB" id="338614at2759"/>
<keyword evidence="7" id="KW-0833">Ubl conjugation pathway</keyword>
<evidence type="ECO:0000256" key="2">
    <source>
        <dbReference type="ARBA" id="ARBA00017647"/>
    </source>
</evidence>
<reference evidence="10 11" key="1">
    <citation type="submission" date="2009-11" db="EMBL/GenBank/DDBJ databases">
        <title>Annotation of Allomyces macrogynus ATCC 38327.</title>
        <authorList>
            <consortium name="The Broad Institute Genome Sequencing Platform"/>
            <person name="Russ C."/>
            <person name="Cuomo C."/>
            <person name="Burger G."/>
            <person name="Gray M.W."/>
            <person name="Holland P.W.H."/>
            <person name="King N."/>
            <person name="Lang F.B.F."/>
            <person name="Roger A.J."/>
            <person name="Ruiz-Trillo I."/>
            <person name="Young S.K."/>
            <person name="Zeng Q."/>
            <person name="Gargeya S."/>
            <person name="Fitzgerald M."/>
            <person name="Haas B."/>
            <person name="Abouelleil A."/>
            <person name="Alvarado L."/>
            <person name="Arachchi H.M."/>
            <person name="Berlin A."/>
            <person name="Chapman S.B."/>
            <person name="Gearin G."/>
            <person name="Goldberg J."/>
            <person name="Griggs A."/>
            <person name="Gujja S."/>
            <person name="Hansen M."/>
            <person name="Heiman D."/>
            <person name="Howarth C."/>
            <person name="Larimer J."/>
            <person name="Lui A."/>
            <person name="MacDonald P.J.P."/>
            <person name="McCowen C."/>
            <person name="Montmayeur A."/>
            <person name="Murphy C."/>
            <person name="Neiman D."/>
            <person name="Pearson M."/>
            <person name="Priest M."/>
            <person name="Roberts A."/>
            <person name="Saif S."/>
            <person name="Shea T."/>
            <person name="Sisk P."/>
            <person name="Stolte C."/>
            <person name="Sykes S."/>
            <person name="Wortman J."/>
            <person name="Nusbaum C."/>
            <person name="Birren B."/>
        </authorList>
    </citation>
    <scope>NUCLEOTIDE SEQUENCE [LARGE SCALE GENOMIC DNA]</scope>
    <source>
        <strain evidence="10 11">ATCC 38327</strain>
    </source>
</reference>
<dbReference type="Pfam" id="PF00899">
    <property type="entry name" value="ThiF"/>
    <property type="match status" value="1"/>
</dbReference>
<dbReference type="STRING" id="578462.A0A0L0S8B5"/>
<dbReference type="InterPro" id="IPR000594">
    <property type="entry name" value="ThiF_NAD_FAD-bd"/>
</dbReference>
<dbReference type="GO" id="GO:0006995">
    <property type="term" value="P:cellular response to nitrogen starvation"/>
    <property type="evidence" value="ECO:0007669"/>
    <property type="project" value="TreeGrafter"/>
</dbReference>
<dbReference type="InterPro" id="IPR042522">
    <property type="entry name" value="Atg7_N_1"/>
</dbReference>
<dbReference type="Gene3D" id="3.40.140.100">
    <property type="entry name" value="Ubiquitin-like modifier-activating enzyme ATG7 C-terminal domain"/>
    <property type="match status" value="1"/>
</dbReference>
<dbReference type="GO" id="GO:0000407">
    <property type="term" value="C:phagophore assembly site"/>
    <property type="evidence" value="ECO:0007669"/>
    <property type="project" value="UniProtKB-SubCell"/>
</dbReference>
<dbReference type="Gene3D" id="3.40.140.70">
    <property type="entry name" value="Ubiquitin-like modifier-activating enzyme ATG7 N-terminal domain"/>
    <property type="match status" value="1"/>
</dbReference>
<feature type="domain" description="Ubiquitin-like modifier-activating enzyme Atg7 N-terminal" evidence="9">
    <location>
        <begin position="1"/>
        <end position="321"/>
    </location>
</feature>
<feature type="domain" description="THIF-type NAD/FAD binding fold" evidence="8">
    <location>
        <begin position="338"/>
        <end position="564"/>
    </location>
</feature>
<comment type="function">
    <text evidence="7">E1-like activating enzyme involved in the 2 ubiquitin-like systems required for cytoplasm to vacuole transport (Cvt) and autophagy. Activates ATG12 for its conjugation with ATG5 and ATG8 for its conjugation with phosphatidylethanolamine. Both systems are needed for the ATG8 association to Cvt vesicles and autophagosomes membranes. Autophagy is essential for maintenance of amino acid levels and protein synthesis under nitrogen starvation. Required for selective autophagic degradation of the nucleus (nucleophagy) as well as for mitophagy which contributes to regulate mitochondrial quantity and quality by eliminating the mitochondria to a basal level to fulfill cellular energy requirements and preventing excess ROS production.</text>
</comment>